<dbReference type="OrthoDB" id="1655464at2"/>
<comment type="caution">
    <text evidence="3">The sequence shown here is derived from an EMBL/GenBank/DDBJ whole genome shotgun (WGS) entry which is preliminary data.</text>
</comment>
<proteinExistence type="predicted"/>
<dbReference type="RefSeq" id="WP_117441658.1">
    <property type="nucleotide sequence ID" value="NZ_JAJFEN010000001.1"/>
</dbReference>
<dbReference type="AlphaFoldDB" id="A0A3E2W5J8"/>
<organism evidence="3 4">
    <name type="scientific">Clostridium innocuum</name>
    <dbReference type="NCBI Taxonomy" id="1522"/>
    <lineage>
        <taxon>Bacteria</taxon>
        <taxon>Bacillati</taxon>
        <taxon>Bacillota</taxon>
        <taxon>Clostridia</taxon>
        <taxon>Eubacteriales</taxon>
        <taxon>Clostridiaceae</taxon>
        <taxon>Clostridium</taxon>
    </lineage>
</organism>
<evidence type="ECO:0000313" key="3">
    <source>
        <dbReference type="EMBL" id="RGC19186.1"/>
    </source>
</evidence>
<sequence>MSHGYEKTNVKKRCLRVNEQGFISLYAMLLLLIFLCFATLLVQRVAAYAAVRGLRESYDLFAIHSCRKYLQEAHKQDADTAIETDQRDGETEEPLDDQQKEEPPKEWEELFQNTYFHFTREEAYIAVSYTQKNHTVHMQVYFDQTDGTIQDVVYLQQGEPH</sequence>
<feature type="region of interest" description="Disordered" evidence="1">
    <location>
        <begin position="77"/>
        <end position="104"/>
    </location>
</feature>
<protein>
    <recommendedName>
        <fullName evidence="5">DUF4860 domain-containing protein</fullName>
    </recommendedName>
</protein>
<dbReference type="Proteomes" id="UP000260025">
    <property type="component" value="Unassembled WGS sequence"/>
</dbReference>
<evidence type="ECO:0008006" key="5">
    <source>
        <dbReference type="Google" id="ProtNLM"/>
    </source>
</evidence>
<keyword evidence="2" id="KW-0812">Transmembrane</keyword>
<evidence type="ECO:0000256" key="1">
    <source>
        <dbReference type="SAM" id="MobiDB-lite"/>
    </source>
</evidence>
<accession>A0A3E2W5J8</accession>
<keyword evidence="2" id="KW-0472">Membrane</keyword>
<gene>
    <name evidence="3" type="ORF">DXA38_01465</name>
</gene>
<keyword evidence="2" id="KW-1133">Transmembrane helix</keyword>
<evidence type="ECO:0000313" key="4">
    <source>
        <dbReference type="Proteomes" id="UP000260025"/>
    </source>
</evidence>
<reference evidence="3 4" key="1">
    <citation type="submission" date="2018-08" db="EMBL/GenBank/DDBJ databases">
        <title>A genome reference for cultivated species of the human gut microbiota.</title>
        <authorList>
            <person name="Zou Y."/>
            <person name="Xue W."/>
            <person name="Luo G."/>
        </authorList>
    </citation>
    <scope>NUCLEOTIDE SEQUENCE [LARGE SCALE GENOMIC DNA]</scope>
    <source>
        <strain evidence="3 4">OF01-2LB</strain>
    </source>
</reference>
<feature type="transmembrane region" description="Helical" evidence="2">
    <location>
        <begin position="21"/>
        <end position="42"/>
    </location>
</feature>
<feature type="compositionally biased region" description="Basic and acidic residues" evidence="1">
    <location>
        <begin position="77"/>
        <end position="89"/>
    </location>
</feature>
<dbReference type="EMBL" id="QVEV01000001">
    <property type="protein sequence ID" value="RGC19186.1"/>
    <property type="molecule type" value="Genomic_DNA"/>
</dbReference>
<name>A0A3E2W5J8_CLOIN</name>
<evidence type="ECO:0000256" key="2">
    <source>
        <dbReference type="SAM" id="Phobius"/>
    </source>
</evidence>